<protein>
    <submittedName>
        <fullName evidence="1">Uncharacterized protein</fullName>
    </submittedName>
</protein>
<gene>
    <name evidence="1" type="ORF">QAD02_023578</name>
</gene>
<comment type="caution">
    <text evidence="1">The sequence shown here is derived from an EMBL/GenBank/DDBJ whole genome shotgun (WGS) entry which is preliminary data.</text>
</comment>
<name>A0ACC2PYP4_9HYME</name>
<dbReference type="EMBL" id="CM056741">
    <property type="protein sequence ID" value="KAJ8687784.1"/>
    <property type="molecule type" value="Genomic_DNA"/>
</dbReference>
<accession>A0ACC2PYP4</accession>
<reference evidence="1" key="1">
    <citation type="submission" date="2023-04" db="EMBL/GenBank/DDBJ databases">
        <title>A chromosome-level genome assembly of the parasitoid wasp Eretmocerus hayati.</title>
        <authorList>
            <person name="Zhong Y."/>
            <person name="Liu S."/>
            <person name="Liu Y."/>
        </authorList>
    </citation>
    <scope>NUCLEOTIDE SEQUENCE</scope>
    <source>
        <strain evidence="1">ZJU_SS_LIU_2023</strain>
    </source>
</reference>
<keyword evidence="2" id="KW-1185">Reference proteome</keyword>
<proteinExistence type="predicted"/>
<sequence length="272" mass="30917">MSFLALISVAERGFDISNNIKITSKFLKDNPSLLVTKADKGNSTVIITKEGYRNKMLESLSDQKYYRRVDGNPLKSLIKNMEKLITTWVEKDAFKVWKQTCGTPMGGNSSPLWAEFSLEYLETRCLESLGDSVLFYARYVDDALLVVKESDIGLVLDTFNNQSDCLQFTLELETDNKISFLDLESLVAIAMDNIPRKLKCLEIKQKVEIIKEVEANQQKKKEIAGKYRIPASPSSTIRENKEKILERFSSGDCSRKRKSAPNYPDVDEAIMK</sequence>
<dbReference type="Proteomes" id="UP001239111">
    <property type="component" value="Chromosome 1"/>
</dbReference>
<evidence type="ECO:0000313" key="1">
    <source>
        <dbReference type="EMBL" id="KAJ8687784.1"/>
    </source>
</evidence>
<evidence type="ECO:0000313" key="2">
    <source>
        <dbReference type="Proteomes" id="UP001239111"/>
    </source>
</evidence>
<organism evidence="1 2">
    <name type="scientific">Eretmocerus hayati</name>
    <dbReference type="NCBI Taxonomy" id="131215"/>
    <lineage>
        <taxon>Eukaryota</taxon>
        <taxon>Metazoa</taxon>
        <taxon>Ecdysozoa</taxon>
        <taxon>Arthropoda</taxon>
        <taxon>Hexapoda</taxon>
        <taxon>Insecta</taxon>
        <taxon>Pterygota</taxon>
        <taxon>Neoptera</taxon>
        <taxon>Endopterygota</taxon>
        <taxon>Hymenoptera</taxon>
        <taxon>Apocrita</taxon>
        <taxon>Proctotrupomorpha</taxon>
        <taxon>Chalcidoidea</taxon>
        <taxon>Aphelinidae</taxon>
        <taxon>Aphelininae</taxon>
        <taxon>Eretmocerus</taxon>
    </lineage>
</organism>